<keyword evidence="3" id="KW-1185">Reference proteome</keyword>
<feature type="transmembrane region" description="Helical" evidence="1">
    <location>
        <begin position="154"/>
        <end position="176"/>
    </location>
</feature>
<evidence type="ECO:0000256" key="1">
    <source>
        <dbReference type="SAM" id="Phobius"/>
    </source>
</evidence>
<name>A0A9N8K760_9PEZI</name>
<dbReference type="AlphaFoldDB" id="A0A9N8K760"/>
<comment type="caution">
    <text evidence="2">The sequence shown here is derived from an EMBL/GenBank/DDBJ whole genome shotgun (WGS) entry which is preliminary data.</text>
</comment>
<reference evidence="2" key="1">
    <citation type="submission" date="2020-06" db="EMBL/GenBank/DDBJ databases">
        <authorList>
            <person name="Onetto C."/>
        </authorList>
    </citation>
    <scope>NUCLEOTIDE SEQUENCE</scope>
</reference>
<feature type="transmembrane region" description="Helical" evidence="1">
    <location>
        <begin position="233"/>
        <end position="254"/>
    </location>
</feature>
<dbReference type="EMBL" id="CAINUL010000001">
    <property type="protein sequence ID" value="CAD0106268.1"/>
    <property type="molecule type" value="Genomic_DNA"/>
</dbReference>
<gene>
    <name evidence="2" type="ORF">AWRI4620_LOCUS523</name>
</gene>
<feature type="transmembrane region" description="Helical" evidence="1">
    <location>
        <begin position="123"/>
        <end position="142"/>
    </location>
</feature>
<proteinExistence type="predicted"/>
<feature type="transmembrane region" description="Helical" evidence="1">
    <location>
        <begin position="97"/>
        <end position="117"/>
    </location>
</feature>
<feature type="transmembrane region" description="Helical" evidence="1">
    <location>
        <begin position="196"/>
        <end position="221"/>
    </location>
</feature>
<keyword evidence="1" id="KW-0472">Membrane</keyword>
<accession>A0A9N8K760</accession>
<sequence length="270" mass="29694">MDPDAILQNPKPDSSKQVNAKDKDDIAMYVAGYALVTTLLIWLDLSGLSMGSTFEFAARWIGSFGLLIACLTLLSNSLDALGKAMVPDDHVKGASRAFIGALKGVFVAVIIAVSTHWLDEKLFLYQVFWVQVLALPAGFIVAKYLGERMDGHEDWLASLGAYGLVNIFLWLDLLNIPGPKAEETRPATDWENVGMMAWTIGYFVLLVANFILLIGTIDYIIKFRDAKDPDGDGKVLTTLGAFIGVGVMTIGVMLPLELVFHVLEGRYWIY</sequence>
<feature type="transmembrane region" description="Helical" evidence="1">
    <location>
        <begin position="26"/>
        <end position="45"/>
    </location>
</feature>
<keyword evidence="1" id="KW-1133">Transmembrane helix</keyword>
<organism evidence="2 3">
    <name type="scientific">Aureobasidium uvarum</name>
    <dbReference type="NCBI Taxonomy" id="2773716"/>
    <lineage>
        <taxon>Eukaryota</taxon>
        <taxon>Fungi</taxon>
        <taxon>Dikarya</taxon>
        <taxon>Ascomycota</taxon>
        <taxon>Pezizomycotina</taxon>
        <taxon>Dothideomycetes</taxon>
        <taxon>Dothideomycetidae</taxon>
        <taxon>Dothideales</taxon>
        <taxon>Saccotheciaceae</taxon>
        <taxon>Aureobasidium</taxon>
    </lineage>
</organism>
<evidence type="ECO:0000313" key="3">
    <source>
        <dbReference type="Proteomes" id="UP000745764"/>
    </source>
</evidence>
<feature type="transmembrane region" description="Helical" evidence="1">
    <location>
        <begin position="57"/>
        <end position="76"/>
    </location>
</feature>
<dbReference type="Proteomes" id="UP000745764">
    <property type="component" value="Unassembled WGS sequence"/>
</dbReference>
<dbReference type="OrthoDB" id="3878156at2759"/>
<keyword evidence="1" id="KW-0812">Transmembrane</keyword>
<protein>
    <submittedName>
        <fullName evidence="2">Uncharacterized protein</fullName>
    </submittedName>
</protein>
<evidence type="ECO:0000313" key="2">
    <source>
        <dbReference type="EMBL" id="CAD0106268.1"/>
    </source>
</evidence>